<dbReference type="Proteomes" id="UP000789759">
    <property type="component" value="Unassembled WGS sequence"/>
</dbReference>
<evidence type="ECO:0000259" key="2">
    <source>
        <dbReference type="PROSITE" id="PS50800"/>
    </source>
</evidence>
<dbReference type="PROSITE" id="PS50800">
    <property type="entry name" value="SAP"/>
    <property type="match status" value="1"/>
</dbReference>
<dbReference type="OrthoDB" id="2446405at2759"/>
<evidence type="ECO:0000256" key="1">
    <source>
        <dbReference type="SAM" id="MobiDB-lite"/>
    </source>
</evidence>
<comment type="caution">
    <text evidence="3">The sequence shown here is derived from an EMBL/GenBank/DDBJ whole genome shotgun (WGS) entry which is preliminary data.</text>
</comment>
<dbReference type="AlphaFoldDB" id="A0A9N8WHD2"/>
<name>A0A9N8WHD2_9GLOM</name>
<gene>
    <name evidence="3" type="ORF">CPELLU_LOCUS1731</name>
</gene>
<feature type="domain" description="SAP" evidence="2">
    <location>
        <begin position="3"/>
        <end position="37"/>
    </location>
</feature>
<sequence length="92" mass="9970">MLESDLSKGDLEELCCALGVSTDGVKADLVQRLKQLSSEVGQSSNSIEETGETSLENYDVDDQGDHVIEQSFLSNEIADPDNPFANTEECTN</sequence>
<dbReference type="InterPro" id="IPR036361">
    <property type="entry name" value="SAP_dom_sf"/>
</dbReference>
<protein>
    <submittedName>
        <fullName evidence="3">21173_t:CDS:1</fullName>
    </submittedName>
</protein>
<accession>A0A9N8WHD2</accession>
<organism evidence="3 4">
    <name type="scientific">Cetraspora pellucida</name>
    <dbReference type="NCBI Taxonomy" id="1433469"/>
    <lineage>
        <taxon>Eukaryota</taxon>
        <taxon>Fungi</taxon>
        <taxon>Fungi incertae sedis</taxon>
        <taxon>Mucoromycota</taxon>
        <taxon>Glomeromycotina</taxon>
        <taxon>Glomeromycetes</taxon>
        <taxon>Diversisporales</taxon>
        <taxon>Gigasporaceae</taxon>
        <taxon>Cetraspora</taxon>
    </lineage>
</organism>
<dbReference type="InterPro" id="IPR003034">
    <property type="entry name" value="SAP_dom"/>
</dbReference>
<dbReference type="Gene3D" id="1.10.720.30">
    <property type="entry name" value="SAP domain"/>
    <property type="match status" value="1"/>
</dbReference>
<feature type="region of interest" description="Disordered" evidence="1">
    <location>
        <begin position="73"/>
        <end position="92"/>
    </location>
</feature>
<dbReference type="Pfam" id="PF02037">
    <property type="entry name" value="SAP"/>
    <property type="match status" value="1"/>
</dbReference>
<evidence type="ECO:0000313" key="4">
    <source>
        <dbReference type="Proteomes" id="UP000789759"/>
    </source>
</evidence>
<reference evidence="3" key="1">
    <citation type="submission" date="2021-06" db="EMBL/GenBank/DDBJ databases">
        <authorList>
            <person name="Kallberg Y."/>
            <person name="Tangrot J."/>
            <person name="Rosling A."/>
        </authorList>
    </citation>
    <scope>NUCLEOTIDE SEQUENCE</scope>
    <source>
        <strain evidence="3">FL966</strain>
    </source>
</reference>
<dbReference type="EMBL" id="CAJVQA010000673">
    <property type="protein sequence ID" value="CAG8485655.1"/>
    <property type="molecule type" value="Genomic_DNA"/>
</dbReference>
<keyword evidence="4" id="KW-1185">Reference proteome</keyword>
<proteinExistence type="predicted"/>
<feature type="compositionally biased region" description="Polar residues" evidence="1">
    <location>
        <begin position="38"/>
        <end position="56"/>
    </location>
</feature>
<feature type="region of interest" description="Disordered" evidence="1">
    <location>
        <begin position="38"/>
        <end position="58"/>
    </location>
</feature>
<evidence type="ECO:0000313" key="3">
    <source>
        <dbReference type="EMBL" id="CAG8485655.1"/>
    </source>
</evidence>